<dbReference type="InterPro" id="IPR001478">
    <property type="entry name" value="PDZ"/>
</dbReference>
<evidence type="ECO:0000259" key="20">
    <source>
        <dbReference type="PROSITE" id="PS52048"/>
    </source>
</evidence>
<dbReference type="InterPro" id="IPR031865">
    <property type="entry name" value="DUF4757"/>
</dbReference>
<dbReference type="InterPro" id="IPR029978">
    <property type="entry name" value="LMO-7"/>
</dbReference>
<dbReference type="GO" id="GO:0004843">
    <property type="term" value="F:cysteine-type deubiquitinase activity"/>
    <property type="evidence" value="ECO:0007669"/>
    <property type="project" value="UniProtKB-UniRule"/>
</dbReference>
<comment type="subcellular location">
    <subcellularLocation>
        <location evidence="2">Cytoplasm</location>
    </subcellularLocation>
</comment>
<feature type="region of interest" description="Disordered" evidence="16">
    <location>
        <begin position="434"/>
        <end position="495"/>
    </location>
</feature>
<dbReference type="Gene3D" id="2.30.42.10">
    <property type="match status" value="1"/>
</dbReference>
<dbReference type="InterPro" id="IPR057254">
    <property type="entry name" value="UCH_AS"/>
</dbReference>
<feature type="compositionally biased region" description="Low complexity" evidence="16">
    <location>
        <begin position="1183"/>
        <end position="1202"/>
    </location>
</feature>
<evidence type="ECO:0000256" key="16">
    <source>
        <dbReference type="SAM" id="MobiDB-lite"/>
    </source>
</evidence>
<feature type="region of interest" description="Disordered" evidence="16">
    <location>
        <begin position="367"/>
        <end position="411"/>
    </location>
</feature>
<feature type="region of interest" description="Disordered" evidence="16">
    <location>
        <begin position="2097"/>
        <end position="2139"/>
    </location>
</feature>
<dbReference type="SMART" id="SM00033">
    <property type="entry name" value="CH"/>
    <property type="match status" value="1"/>
</dbReference>
<feature type="domain" description="PDZ" evidence="19">
    <location>
        <begin position="1508"/>
        <end position="1569"/>
    </location>
</feature>
<evidence type="ECO:0000256" key="13">
    <source>
        <dbReference type="ARBA" id="ARBA00023038"/>
    </source>
</evidence>
<keyword evidence="5" id="KW-0963">Cytoplasm</keyword>
<dbReference type="SUPFAM" id="SSF47576">
    <property type="entry name" value="Calponin-homology domain, CH-domain"/>
    <property type="match status" value="1"/>
</dbReference>
<evidence type="ECO:0000256" key="4">
    <source>
        <dbReference type="ARBA" id="ARBA00012759"/>
    </source>
</evidence>
<dbReference type="InterPro" id="IPR036872">
    <property type="entry name" value="CH_dom_sf"/>
</dbReference>
<feature type="active site" description="Proton donor" evidence="15">
    <location>
        <position position="169"/>
    </location>
</feature>
<evidence type="ECO:0000256" key="8">
    <source>
        <dbReference type="ARBA" id="ARBA00022723"/>
    </source>
</evidence>
<dbReference type="PROSITE" id="PS50106">
    <property type="entry name" value="PDZ"/>
    <property type="match status" value="1"/>
</dbReference>
<dbReference type="Gene3D" id="3.40.532.10">
    <property type="entry name" value="Peptidase C12, ubiquitin carboxyl-terminal hydrolase"/>
    <property type="match status" value="1"/>
</dbReference>
<dbReference type="GO" id="GO:0016579">
    <property type="term" value="P:protein deubiquitination"/>
    <property type="evidence" value="ECO:0007669"/>
    <property type="project" value="UniProtKB-ARBA"/>
</dbReference>
<dbReference type="GO" id="GO:0023051">
    <property type="term" value="P:regulation of signaling"/>
    <property type="evidence" value="ECO:0007669"/>
    <property type="project" value="InterPro"/>
</dbReference>
<dbReference type="InterPro" id="IPR001781">
    <property type="entry name" value="Znf_LIM"/>
</dbReference>
<dbReference type="PROSITE" id="PS00478">
    <property type="entry name" value="LIM_DOMAIN_1"/>
    <property type="match status" value="1"/>
</dbReference>
<dbReference type="Pfam" id="PF00412">
    <property type="entry name" value="LIM"/>
    <property type="match status" value="1"/>
</dbReference>
<dbReference type="Gene3D" id="2.10.110.10">
    <property type="entry name" value="Cysteine Rich Protein"/>
    <property type="match status" value="1"/>
</dbReference>
<dbReference type="InterPro" id="IPR038765">
    <property type="entry name" value="Papain-like_cys_pep_sf"/>
</dbReference>
<evidence type="ECO:0000259" key="17">
    <source>
        <dbReference type="PROSITE" id="PS50021"/>
    </source>
</evidence>
<sequence>MEGQRWLPLEANPEVMNQFLRQLGLVPTWQFGDVYGLDPELLSLVPRPVCAVLLLFPVTEKYESFRLEEESKIKAQGRDVSSEVYFMRQTIGNACGTIGLIHAVANNQGHLEFEPDSPLKAFIMESSKMSPEEKAIFLEKDESIRVTHESSAQEGQTEAPSLDEKVDLHFIAFVNVGGQLYELDGRKPFPIVHGKTTENSFLEAVTKKRFGSSNFRISLQNGMLLCDLVNKIKPGIIKRLNRLSTPIAGLDNVNVFLRACARLGLKEAQLFHPGDLQDLSTRVTSKQRETSRRLRNVLITIYWLGKKAQVDPLYNGPHLNLTAFQGLIGTAPHKASEDCPPAPSSDGDSGFGHSWYSDRQELFPIPGRHKREDSLDSWDSLSSKTRGTSSDTTLKDSSEGCGSDSEAEQGFRMSENYRRSQVIAPKAVSQFNQFLPSKDKTTSGYVPAPLRRKRAERNDDNRRSWASPIYTEEGGAFTRGDQTDKGPSPVSTPAAHHAWVSEYESSDSDADRPDPDLVLDDLASRRFHNRSPAAPPNFAIPMRSVASTRGAKTLGPLVTVTNVPQQTLTSLSGEFRPVRTSIGRPEGTDVCLYDSGEEEDDMGCADPVHDDLYTRKVGLVAQPPAMMSYDKFLPKFWTPEEDVHVQKIKTGSQRRPWYRKIQGFSRKSPGSSSEDSDSDVSPWLCASSCACSQSEPPPSQPHAPDASAGASLPTTPSSGIRFTPSSTRLLSLCPLLHLRTAPVPLLALNLLLCSSSSLSHNHSPPAQQTTASLRFDLPDFWPHPNPASGPKLIKCERFPLRGREHPMDPYNVSADILPDLENDDMFTRRMAAFHTSAELAWLKYGGLLQSRHASEPCIRVVIPKRVGQPIFPDIERDDVLYHRVQQQSMQRPPSGAPDSYHPVPIPDPRALPPHLQAKMHCTPYCPMWEEPEEGQRQREEHPKEDDMLVRKLRVGPIQGVRKPTGACLTSGSTQMGPAIPPARCEEDLRKWQAIREASRLRYKKRLMVERLLQKDSTGDGTKSMSDILAEQNELRKVHYEELQQIRTQVKENDNKWQDDLTKWKNRRRSVNSDIMKKKEEREQIENLTASSSTRRTKTFKEMEEEREGRGPGSFKSSFSTSEDQDVFEELTPRTRKLPSRSYTIDNPYALSGDLAARSEVPQRQEEPSSSESDDAGSPPSPVPSSQDRSSSRQQSHDSITSSRSLLDNSLPTLSISRSRQAEPTSSVVSHIAPEPTKRVFSHTTPENTNSEFSHTAPEPTKRVVSRTAPEPTGDEFSCTTPELTKRVVSRTAPEPTGDEFSCTAPEPTKRVVSRTAPDPTGDEFSRTAPEPTSRLRPAVPPMPELMQPDGRPQDQSPALFKPNLVDRKQEAAGQISASFPRTYQKSHSARLTTVVAPRPFGTQTTRISSLPRAPTVNDSHKRFNGETESSNRTAAPRRYPQLTKEDKALSQGSSAHSSDEDEKEEDELVAPAVQASSSAPHVSRVSAQPKVAVAPVSNTKQEGYSDMRISLAQKPKSSHDFGFQTSWDSTGAHVKSIQPGSPAELCHLQVGDEILAVNGHKVADMSYEQWNGKMNEALQQGSLFMDIRRYGKNNWARDLPSLPYKSHKTINLTSADPLGSPVTYYNTNLDFTSHPATDAAVKSLDISSQPAKASDLTSNGVHGAFQEPVTLRNKESEPISLKNLKRRSEFFEQGGTENATLDVPVPPLSTSSNRWSWDPEEERRRQEKWQKEQERLLQEKYRQDQEKMEEEFRKAQQAAVQEGTKQHEEEMRRLELHRHNMGLHSPLTPLRQDEMEASRVALQDQKEKRRREQEIRHLEEERRRMEQQGRLEEEKRKSEQQERIEVEKRKREQQERLEEEKRKREQQERLEEEKRKREQQERLEEEKRKREQQERLEEEKRRREQQERLEEEKRKREHQKQLEEEKKKREDEEHQQREDDGRKREQEAQRLQKKRKEEAQKRLEIKSKSTPELDETGKTDIKVVSGVLGESSSIKDIQKKKEPLSQAELERQQIIQEMKKKTPLLTDRSWIRQNSAVTSTSSEAISMPMRRGESLDNLDTSRPSMRMSWAPGSTSSIPDYSRPHLAVSGSTYRGGLPGSATLPASQSLSSLRQAWSQPQHAPNTSTEPGRQTPPQNRSVSGKKICTYCQMPLGKGAAMIIESLGLCYHLPCFKCIECKSDLGGSHAGAEVRIRNKQLYCNSCYIRFKNAQPSAL</sequence>
<dbReference type="EMBL" id="JAROKS010000022">
    <property type="protein sequence ID" value="KAK1788847.1"/>
    <property type="molecule type" value="Genomic_DNA"/>
</dbReference>
<feature type="compositionally biased region" description="Basic and acidic residues" evidence="16">
    <location>
        <begin position="1098"/>
        <end position="1109"/>
    </location>
</feature>
<feature type="compositionally biased region" description="Low complexity" evidence="16">
    <location>
        <begin position="1469"/>
        <end position="1483"/>
    </location>
</feature>
<dbReference type="InterPro" id="IPR036034">
    <property type="entry name" value="PDZ_sf"/>
</dbReference>
<keyword evidence="6" id="KW-0597">Phosphoprotein</keyword>
<feature type="region of interest" description="Disordered" evidence="16">
    <location>
        <begin position="659"/>
        <end position="679"/>
    </location>
</feature>
<feature type="region of interest" description="Disordered" evidence="16">
    <location>
        <begin position="1747"/>
        <end position="1981"/>
    </location>
</feature>
<feature type="compositionally biased region" description="Basic and acidic residues" evidence="16">
    <location>
        <begin position="1804"/>
        <end position="1981"/>
    </location>
</feature>
<reference evidence="21" key="1">
    <citation type="submission" date="2023-03" db="EMBL/GenBank/DDBJ databases">
        <title>Electrophorus voltai genome.</title>
        <authorList>
            <person name="Bian C."/>
        </authorList>
    </citation>
    <scope>NUCLEOTIDE SEQUENCE</scope>
    <source>
        <strain evidence="21">CB-2022</strain>
        <tissue evidence="21">Muscle</tissue>
    </source>
</reference>
<feature type="compositionally biased region" description="Acidic residues" evidence="16">
    <location>
        <begin position="1459"/>
        <end position="1468"/>
    </location>
</feature>
<dbReference type="GO" id="GO:0030155">
    <property type="term" value="P:regulation of cell adhesion"/>
    <property type="evidence" value="ECO:0007669"/>
    <property type="project" value="InterPro"/>
</dbReference>
<dbReference type="CDD" id="cd00136">
    <property type="entry name" value="PDZ_canonical"/>
    <property type="match status" value="1"/>
</dbReference>
<evidence type="ECO:0000256" key="10">
    <source>
        <dbReference type="ARBA" id="ARBA00022801"/>
    </source>
</evidence>
<keyword evidence="22" id="KW-1185">Reference proteome</keyword>
<name>A0AAD8YX00_9TELE</name>
<protein>
    <recommendedName>
        <fullName evidence="4 15">ubiquitinyl hydrolase 1</fullName>
        <ecNumber evidence="4 15">3.4.19.12</ecNumber>
    </recommendedName>
</protein>
<evidence type="ECO:0000256" key="11">
    <source>
        <dbReference type="ARBA" id="ARBA00022807"/>
    </source>
</evidence>
<dbReference type="SUPFAM" id="SSF54001">
    <property type="entry name" value="Cysteine proteinases"/>
    <property type="match status" value="1"/>
</dbReference>
<dbReference type="SMART" id="SM00132">
    <property type="entry name" value="LIM"/>
    <property type="match status" value="1"/>
</dbReference>
<evidence type="ECO:0000259" key="18">
    <source>
        <dbReference type="PROSITE" id="PS50023"/>
    </source>
</evidence>
<feature type="compositionally biased region" description="Polar residues" evidence="16">
    <location>
        <begin position="2102"/>
        <end position="2139"/>
    </location>
</feature>
<dbReference type="SUPFAM" id="SSF50156">
    <property type="entry name" value="PDZ domain-like"/>
    <property type="match status" value="1"/>
</dbReference>
<dbReference type="GO" id="GO:0046872">
    <property type="term" value="F:metal ion binding"/>
    <property type="evidence" value="ECO:0007669"/>
    <property type="project" value="UniProtKB-KW"/>
</dbReference>
<feature type="compositionally biased region" description="Polar residues" evidence="16">
    <location>
        <begin position="1241"/>
        <end position="1253"/>
    </location>
</feature>
<evidence type="ECO:0000256" key="15">
    <source>
        <dbReference type="PROSITE-ProRule" id="PRU01393"/>
    </source>
</evidence>
<dbReference type="Proteomes" id="UP001239994">
    <property type="component" value="Unassembled WGS sequence"/>
</dbReference>
<dbReference type="EC" id="3.4.19.12" evidence="4 15"/>
<dbReference type="SMART" id="SM00228">
    <property type="entry name" value="PDZ"/>
    <property type="match status" value="1"/>
</dbReference>
<dbReference type="CDD" id="cd09616">
    <property type="entry name" value="Peptidase_C12_UCH_L1_L3"/>
    <property type="match status" value="1"/>
</dbReference>
<dbReference type="PROSITE" id="PS50023">
    <property type="entry name" value="LIM_DOMAIN_2"/>
    <property type="match status" value="1"/>
</dbReference>
<dbReference type="PRINTS" id="PR00707">
    <property type="entry name" value="UBCTHYDRLASE"/>
</dbReference>
<keyword evidence="8 14" id="KW-0479">Metal-binding</keyword>
<feature type="region of interest" description="Disordered" evidence="16">
    <location>
        <begin position="694"/>
        <end position="719"/>
    </location>
</feature>
<evidence type="ECO:0000256" key="1">
    <source>
        <dbReference type="ARBA" id="ARBA00000707"/>
    </source>
</evidence>
<dbReference type="CDD" id="cd08368">
    <property type="entry name" value="LIM"/>
    <property type="match status" value="1"/>
</dbReference>
<dbReference type="InterPro" id="IPR001578">
    <property type="entry name" value="Peptidase_C12_UCH"/>
</dbReference>
<feature type="region of interest" description="Disordered" evidence="16">
    <location>
        <begin position="333"/>
        <end position="353"/>
    </location>
</feature>
<evidence type="ECO:0000256" key="5">
    <source>
        <dbReference type="ARBA" id="ARBA00022490"/>
    </source>
</evidence>
<feature type="domain" description="Calponin-homology (CH)" evidence="17">
    <location>
        <begin position="192"/>
        <end position="309"/>
    </location>
</feature>
<dbReference type="GO" id="GO:0005737">
    <property type="term" value="C:cytoplasm"/>
    <property type="evidence" value="ECO:0007669"/>
    <property type="project" value="UniProtKB-SubCell"/>
</dbReference>
<keyword evidence="13 14" id="KW-0440">LIM domain</keyword>
<dbReference type="PROSITE" id="PS50021">
    <property type="entry name" value="CH"/>
    <property type="match status" value="1"/>
</dbReference>
<dbReference type="Pfam" id="PF15949">
    <property type="entry name" value="DUF4757"/>
    <property type="match status" value="2"/>
</dbReference>
<gene>
    <name evidence="21" type="ORF">P4O66_014844</name>
</gene>
<feature type="site" description="Important for enzyme activity" evidence="15">
    <location>
        <position position="184"/>
    </location>
</feature>
<evidence type="ECO:0000313" key="21">
    <source>
        <dbReference type="EMBL" id="KAK1788847.1"/>
    </source>
</evidence>
<evidence type="ECO:0000256" key="2">
    <source>
        <dbReference type="ARBA" id="ARBA00004496"/>
    </source>
</evidence>
<keyword evidence="12 14" id="KW-0862">Zinc</keyword>
<dbReference type="PROSITE" id="PS00140">
    <property type="entry name" value="UCH_1"/>
    <property type="match status" value="1"/>
</dbReference>
<evidence type="ECO:0000256" key="14">
    <source>
        <dbReference type="PROSITE-ProRule" id="PRU00125"/>
    </source>
</evidence>
<dbReference type="InterPro" id="IPR036959">
    <property type="entry name" value="Peptidase_C12_UCH_sf"/>
</dbReference>
<keyword evidence="11 15" id="KW-0788">Thiol protease</keyword>
<comment type="caution">
    <text evidence="21">The sequence shown here is derived from an EMBL/GenBank/DDBJ whole genome shotgun (WGS) entry which is preliminary data.</text>
</comment>
<proteinExistence type="inferred from homology"/>
<dbReference type="PANTHER" id="PTHR46767">
    <property type="entry name" value="LIM DOMAIN ONLY PROTEIN 7"/>
    <property type="match status" value="1"/>
</dbReference>
<feature type="active site" description="Nucleophile" evidence="15">
    <location>
        <position position="95"/>
    </location>
</feature>
<dbReference type="GO" id="GO:0006511">
    <property type="term" value="P:ubiquitin-dependent protein catabolic process"/>
    <property type="evidence" value="ECO:0007669"/>
    <property type="project" value="UniProtKB-UniRule"/>
</dbReference>
<dbReference type="FunFam" id="3.40.532.10:FF:000005">
    <property type="entry name" value="Ubiquitin carboxyl-terminal hydrolase"/>
    <property type="match status" value="1"/>
</dbReference>
<feature type="compositionally biased region" description="Polar residues" evidence="16">
    <location>
        <begin position="1375"/>
        <end position="1391"/>
    </location>
</feature>
<evidence type="ECO:0000256" key="12">
    <source>
        <dbReference type="ARBA" id="ARBA00022833"/>
    </source>
</evidence>
<organism evidence="21 22">
    <name type="scientific">Electrophorus voltai</name>
    <dbReference type="NCBI Taxonomy" id="2609070"/>
    <lineage>
        <taxon>Eukaryota</taxon>
        <taxon>Metazoa</taxon>
        <taxon>Chordata</taxon>
        <taxon>Craniata</taxon>
        <taxon>Vertebrata</taxon>
        <taxon>Euteleostomi</taxon>
        <taxon>Actinopterygii</taxon>
        <taxon>Neopterygii</taxon>
        <taxon>Teleostei</taxon>
        <taxon>Ostariophysi</taxon>
        <taxon>Gymnotiformes</taxon>
        <taxon>Gymnotoidei</taxon>
        <taxon>Gymnotidae</taxon>
        <taxon>Electrophorus</taxon>
    </lineage>
</organism>
<accession>A0AAD8YX00</accession>
<evidence type="ECO:0000256" key="9">
    <source>
        <dbReference type="ARBA" id="ARBA00022786"/>
    </source>
</evidence>
<dbReference type="PANTHER" id="PTHR46767:SF1">
    <property type="entry name" value="LIM DOMAIN ONLY PROTEIN 7"/>
    <property type="match status" value="1"/>
</dbReference>
<evidence type="ECO:0000313" key="22">
    <source>
        <dbReference type="Proteomes" id="UP001239994"/>
    </source>
</evidence>
<evidence type="ECO:0000256" key="7">
    <source>
        <dbReference type="ARBA" id="ARBA00022670"/>
    </source>
</evidence>
<evidence type="ECO:0000256" key="3">
    <source>
        <dbReference type="ARBA" id="ARBA00009326"/>
    </source>
</evidence>
<feature type="region of interest" description="Disordered" evidence="16">
    <location>
        <begin position="2054"/>
        <end position="2082"/>
    </location>
</feature>
<keyword evidence="10 15" id="KW-0378">Hydrolase</keyword>
<feature type="domain" description="UCH catalytic" evidence="20">
    <location>
        <begin position="5"/>
        <end position="262"/>
    </location>
</feature>
<comment type="catalytic activity">
    <reaction evidence="1 15">
        <text>Thiol-dependent hydrolysis of ester, thioester, amide, peptide and isopeptide bonds formed by the C-terminal Gly of ubiquitin (a 76-residue protein attached to proteins as an intracellular targeting signal).</text>
        <dbReference type="EC" id="3.4.19.12"/>
    </reaction>
</comment>
<dbReference type="Pfam" id="PF00595">
    <property type="entry name" value="PDZ"/>
    <property type="match status" value="1"/>
</dbReference>
<feature type="domain" description="LIM zinc-binding" evidence="18">
    <location>
        <begin position="2143"/>
        <end position="2209"/>
    </location>
</feature>
<feature type="site" description="Transition state stabilizer" evidence="15">
    <location>
        <position position="89"/>
    </location>
</feature>
<evidence type="ECO:0000256" key="6">
    <source>
        <dbReference type="ARBA" id="ARBA00022553"/>
    </source>
</evidence>
<feature type="compositionally biased region" description="Basic and acidic residues" evidence="16">
    <location>
        <begin position="1074"/>
        <end position="1084"/>
    </location>
</feature>
<evidence type="ECO:0000259" key="19">
    <source>
        <dbReference type="PROSITE" id="PS50106"/>
    </source>
</evidence>
<feature type="compositionally biased region" description="Basic and acidic residues" evidence="16">
    <location>
        <begin position="1764"/>
        <end position="1778"/>
    </location>
</feature>
<feature type="compositionally biased region" description="Polar residues" evidence="16">
    <location>
        <begin position="1203"/>
        <end position="1228"/>
    </location>
</feature>
<dbReference type="Pfam" id="PF01088">
    <property type="entry name" value="Peptidase_C12"/>
    <property type="match status" value="1"/>
</dbReference>
<comment type="similarity">
    <text evidence="3 15">Belongs to the peptidase C12 family.</text>
</comment>
<keyword evidence="7 15" id="KW-0645">Protease</keyword>
<dbReference type="InterPro" id="IPR001715">
    <property type="entry name" value="CH_dom"/>
</dbReference>
<dbReference type="PROSITE" id="PS52048">
    <property type="entry name" value="UCH_DOMAIN"/>
    <property type="match status" value="1"/>
</dbReference>
<dbReference type="FunFam" id="2.10.110.10:FF:000041">
    <property type="entry name" value="LIM and calponin homology domains 1"/>
    <property type="match status" value="1"/>
</dbReference>
<keyword evidence="9 15" id="KW-0833">Ubl conjugation pathway</keyword>
<feature type="region of interest" description="Disordered" evidence="16">
    <location>
        <begin position="1697"/>
        <end position="1721"/>
    </location>
</feature>
<feature type="region of interest" description="Disordered" evidence="16">
    <location>
        <begin position="1071"/>
        <end position="1486"/>
    </location>
</feature>